<keyword evidence="1" id="KW-0472">Membrane</keyword>
<feature type="transmembrane region" description="Helical" evidence="1">
    <location>
        <begin position="148"/>
        <end position="169"/>
    </location>
</feature>
<accession>A0A8C2J311</accession>
<sequence length="195" mass="22710">MILLQIIFTSVHLSFYTEPVLKSLSFHICGMKMFDRFWFCLCLWRLVGVFGDEMKFVKLGDSVTLNSGLTELMDNDQIQWRFWIGNTSIAEINVTADSMTVYDDVLDGRFRDRLKLDKQTGSLTITNITTEHNGVYLGVVINRTSIPFFLAVYGELHIHSTCFIFIYFLITRYNINPHTILLLWCLFCCFILLFI</sequence>
<dbReference type="Gene3D" id="2.60.40.10">
    <property type="entry name" value="Immunoglobulins"/>
    <property type="match status" value="1"/>
</dbReference>
<keyword evidence="1" id="KW-0812">Transmembrane</keyword>
<proteinExistence type="predicted"/>
<keyword evidence="1" id="KW-1133">Transmembrane helix</keyword>
<dbReference type="Ensembl" id="ENSCCRT00020097568.1">
    <property type="protein sequence ID" value="ENSCCRP00020089252.1"/>
    <property type="gene ID" value="ENSCCRG00020040958.1"/>
</dbReference>
<organism evidence="2 3">
    <name type="scientific">Cyprinus carpio</name>
    <name type="common">Common carp</name>
    <dbReference type="NCBI Taxonomy" id="7962"/>
    <lineage>
        <taxon>Eukaryota</taxon>
        <taxon>Metazoa</taxon>
        <taxon>Chordata</taxon>
        <taxon>Craniata</taxon>
        <taxon>Vertebrata</taxon>
        <taxon>Euteleostomi</taxon>
        <taxon>Actinopterygii</taxon>
        <taxon>Neopterygii</taxon>
        <taxon>Teleostei</taxon>
        <taxon>Ostariophysi</taxon>
        <taxon>Cypriniformes</taxon>
        <taxon>Cyprinidae</taxon>
        <taxon>Cyprininae</taxon>
        <taxon>Cyprinus</taxon>
    </lineage>
</organism>
<dbReference type="PANTHER" id="PTHR21063">
    <property type="entry name" value="LFA-3"/>
    <property type="match status" value="1"/>
</dbReference>
<dbReference type="AlphaFoldDB" id="A0A8C2J311"/>
<evidence type="ECO:0008006" key="4">
    <source>
        <dbReference type="Google" id="ProtNLM"/>
    </source>
</evidence>
<reference evidence="2" key="1">
    <citation type="submission" date="2025-08" db="UniProtKB">
        <authorList>
            <consortium name="Ensembl"/>
        </authorList>
    </citation>
    <scope>IDENTIFICATION</scope>
</reference>
<evidence type="ECO:0000313" key="3">
    <source>
        <dbReference type="Proteomes" id="UP000694701"/>
    </source>
</evidence>
<dbReference type="PANTHER" id="PTHR21063:SF4">
    <property type="entry name" value="CD48 ANTIGEN-RELATED"/>
    <property type="match status" value="1"/>
</dbReference>
<protein>
    <recommendedName>
        <fullName evidence="4">Immunoglobulin subtype domain-containing protein</fullName>
    </recommendedName>
</protein>
<feature type="transmembrane region" description="Helical" evidence="1">
    <location>
        <begin position="175"/>
        <end position="194"/>
    </location>
</feature>
<dbReference type="SUPFAM" id="SSF48726">
    <property type="entry name" value="Immunoglobulin"/>
    <property type="match status" value="1"/>
</dbReference>
<dbReference type="Proteomes" id="UP000694701">
    <property type="component" value="Unplaced"/>
</dbReference>
<dbReference type="InterPro" id="IPR036179">
    <property type="entry name" value="Ig-like_dom_sf"/>
</dbReference>
<evidence type="ECO:0000313" key="2">
    <source>
        <dbReference type="Ensembl" id="ENSCCRP00020089252.1"/>
    </source>
</evidence>
<dbReference type="InterPro" id="IPR013783">
    <property type="entry name" value="Ig-like_fold"/>
</dbReference>
<evidence type="ECO:0000256" key="1">
    <source>
        <dbReference type="SAM" id="Phobius"/>
    </source>
</evidence>
<name>A0A8C2J311_CYPCA</name>